<accession>A0A8S4N562</accession>
<dbReference type="Proteomes" id="UP000749559">
    <property type="component" value="Unassembled WGS sequence"/>
</dbReference>
<gene>
    <name evidence="1" type="ORF">OFUS_LOCUS2859</name>
</gene>
<protein>
    <submittedName>
        <fullName evidence="1">Uncharacterized protein</fullName>
    </submittedName>
</protein>
<dbReference type="InterPro" id="IPR039996">
    <property type="entry name" value="Shieldin_RINN1"/>
</dbReference>
<dbReference type="AlphaFoldDB" id="A0A8S4N562"/>
<dbReference type="PANTHER" id="PTHR41404">
    <property type="entry name" value="SHIELDIN COMPLEX SUBUNIT 3"/>
    <property type="match status" value="1"/>
</dbReference>
<evidence type="ECO:0000313" key="1">
    <source>
        <dbReference type="EMBL" id="CAH1775569.1"/>
    </source>
</evidence>
<dbReference type="GO" id="GO:2000042">
    <property type="term" value="P:negative regulation of double-strand break repair via homologous recombination"/>
    <property type="evidence" value="ECO:0007669"/>
    <property type="project" value="TreeGrafter"/>
</dbReference>
<evidence type="ECO:0000313" key="2">
    <source>
        <dbReference type="Proteomes" id="UP000749559"/>
    </source>
</evidence>
<sequence>MTQCLSVTSVTSTIKENFVDDIEVSEPDEPTKINVTSLDFRLPAKSVFKKPWTPPSKGVLVPRKTKGIPRSKNIAETLLMKLAATSQRKRNMIKEEPNSTNKTKKVQWSQCPAVCDTWDLTKWTHQDLAQHISHLKISPLQRGKWIFSLDNIGNPDRGANIWSEVCVMITKGLLPHCNACLRENQDIWVYCDCNNAIKIYNTLKETFTVSHKLTFHIIGENISIER</sequence>
<dbReference type="EMBL" id="CAIIXF020000001">
    <property type="protein sequence ID" value="CAH1775569.1"/>
    <property type="molecule type" value="Genomic_DNA"/>
</dbReference>
<organism evidence="1 2">
    <name type="scientific">Owenia fusiformis</name>
    <name type="common">Polychaete worm</name>
    <dbReference type="NCBI Taxonomy" id="6347"/>
    <lineage>
        <taxon>Eukaryota</taxon>
        <taxon>Metazoa</taxon>
        <taxon>Spiralia</taxon>
        <taxon>Lophotrochozoa</taxon>
        <taxon>Annelida</taxon>
        <taxon>Polychaeta</taxon>
        <taxon>Sedentaria</taxon>
        <taxon>Canalipalpata</taxon>
        <taxon>Sabellida</taxon>
        <taxon>Oweniida</taxon>
        <taxon>Oweniidae</taxon>
        <taxon>Owenia</taxon>
    </lineage>
</organism>
<dbReference type="PANTHER" id="PTHR41404:SF1">
    <property type="entry name" value="SHIELDIN COMPLEX SUBUNIT 3"/>
    <property type="match status" value="1"/>
</dbReference>
<dbReference type="GO" id="GO:2001034">
    <property type="term" value="P:positive regulation of double-strand break repair via nonhomologous end joining"/>
    <property type="evidence" value="ECO:0007669"/>
    <property type="project" value="TreeGrafter"/>
</dbReference>
<comment type="caution">
    <text evidence="1">The sequence shown here is derived from an EMBL/GenBank/DDBJ whole genome shotgun (WGS) entry which is preliminary data.</text>
</comment>
<proteinExistence type="predicted"/>
<keyword evidence="2" id="KW-1185">Reference proteome</keyword>
<reference evidence="1" key="1">
    <citation type="submission" date="2022-03" db="EMBL/GenBank/DDBJ databases">
        <authorList>
            <person name="Martin C."/>
        </authorList>
    </citation>
    <scope>NUCLEOTIDE SEQUENCE</scope>
</reference>
<name>A0A8S4N562_OWEFU</name>